<evidence type="ECO:0000313" key="2">
    <source>
        <dbReference type="EMBL" id="MFC0214698.1"/>
    </source>
</evidence>
<organism evidence="2 3">
    <name type="scientific">Paenibacillus chartarius</name>
    <dbReference type="NCBI Taxonomy" id="747481"/>
    <lineage>
        <taxon>Bacteria</taxon>
        <taxon>Bacillati</taxon>
        <taxon>Bacillota</taxon>
        <taxon>Bacilli</taxon>
        <taxon>Bacillales</taxon>
        <taxon>Paenibacillaceae</taxon>
        <taxon>Paenibacillus</taxon>
    </lineage>
</organism>
<dbReference type="RefSeq" id="WP_377472107.1">
    <property type="nucleotide sequence ID" value="NZ_JBHLWN010000077.1"/>
</dbReference>
<keyword evidence="3" id="KW-1185">Reference proteome</keyword>
<comment type="caution">
    <text evidence="2">The sequence shown here is derived from an EMBL/GenBank/DDBJ whole genome shotgun (WGS) entry which is preliminary data.</text>
</comment>
<dbReference type="Proteomes" id="UP001589776">
    <property type="component" value="Unassembled WGS sequence"/>
</dbReference>
<dbReference type="EMBL" id="JBHLWN010000077">
    <property type="protein sequence ID" value="MFC0214698.1"/>
    <property type="molecule type" value="Genomic_DNA"/>
</dbReference>
<accession>A0ABV6DQ57</accession>
<proteinExistence type="predicted"/>
<gene>
    <name evidence="2" type="ORF">ACFFK0_20025</name>
</gene>
<reference evidence="2 3" key="1">
    <citation type="submission" date="2024-09" db="EMBL/GenBank/DDBJ databases">
        <authorList>
            <person name="Sun Q."/>
            <person name="Mori K."/>
        </authorList>
    </citation>
    <scope>NUCLEOTIDE SEQUENCE [LARGE SCALE GENOMIC DNA]</scope>
    <source>
        <strain evidence="2 3">CCM 7759</strain>
    </source>
</reference>
<evidence type="ECO:0000313" key="3">
    <source>
        <dbReference type="Proteomes" id="UP001589776"/>
    </source>
</evidence>
<name>A0ABV6DQ57_9BACL</name>
<feature type="compositionally biased region" description="Polar residues" evidence="1">
    <location>
        <begin position="42"/>
        <end position="51"/>
    </location>
</feature>
<evidence type="ECO:0000256" key="1">
    <source>
        <dbReference type="SAM" id="MobiDB-lite"/>
    </source>
</evidence>
<sequence length="71" mass="8090">MNFTSQDVVLIEMALHSAIQHETNESKRRELREVLQKLKSSSYDALHSESSAAAPPMDGFRYDYDDSVDLD</sequence>
<feature type="region of interest" description="Disordered" evidence="1">
    <location>
        <begin position="42"/>
        <end position="71"/>
    </location>
</feature>
<protein>
    <submittedName>
        <fullName evidence="2">Uncharacterized protein</fullName>
    </submittedName>
</protein>